<protein>
    <submittedName>
        <fullName evidence="7">Processive diacylglycerol beta-glucosyltransferase</fullName>
        <ecNumber evidence="7">2.4.1.-</ecNumber>
    </submittedName>
</protein>
<dbReference type="InterPro" id="IPR007235">
    <property type="entry name" value="Glyco_trans_28_C"/>
</dbReference>
<dbReference type="PANTHER" id="PTHR43025:SF3">
    <property type="entry name" value="MONOGALACTOSYLDIACYLGLYCEROL SYNTHASE 1, CHLOROPLASTIC"/>
    <property type="match status" value="1"/>
</dbReference>
<comment type="subcellular location">
    <subcellularLocation>
        <location evidence="1">Membrane</location>
    </subcellularLocation>
</comment>
<dbReference type="PATRIC" id="fig|476652.3.peg.1052"/>
<sequence>MKELRVLVFSASFGNGHLRAAEAVIEGIKMKVPSAEIIHLDFGAFLNIRVNSIIKDFYSGLLRRAPKLWGRFYYKTGKKQPQSMSQRLLNQIGRSNFLNYIQQVKPDLIVCTYPTVSSILAQLRVKQILLVPVATVITDYTAHSHWVHPGVDCYIVACAKVKDLLMSWGIQAQNIHVTGIPVSPKFEYKVDRLSTCKALGLMPDLPTVLFMGSSYGVCESTKRICQKLADSQDPVQCLVVCGHNDKLYNSLDEVIALARNPLLRYKFVDNVEELMSVSDLIITKAGGLTVSEALTKHLPLVIFRPIPGQEEENAQYIKEVGVGCIAESEEELDQRLCYFLEHPEEIERMRTQAAMVSEGHSAERAVEEMLQLVITSSRRQRIG</sequence>
<evidence type="ECO:0000256" key="4">
    <source>
        <dbReference type="ARBA" id="ARBA00022679"/>
    </source>
</evidence>
<name>A0A0J1FVT0_9FIRM</name>
<dbReference type="Pfam" id="PF06925">
    <property type="entry name" value="MGDG_synth"/>
    <property type="match status" value="1"/>
</dbReference>
<dbReference type="Proteomes" id="UP000036356">
    <property type="component" value="Unassembled WGS sequence"/>
</dbReference>
<dbReference type="RefSeq" id="WP_047808931.1">
    <property type="nucleotide sequence ID" value="NZ_LDZY01000003.1"/>
</dbReference>
<keyword evidence="8" id="KW-1185">Reference proteome</keyword>
<dbReference type="GO" id="GO:0009247">
    <property type="term" value="P:glycolipid biosynthetic process"/>
    <property type="evidence" value="ECO:0007669"/>
    <property type="project" value="InterPro"/>
</dbReference>
<dbReference type="PANTHER" id="PTHR43025">
    <property type="entry name" value="MONOGALACTOSYLDIACYLGLYCEROL SYNTHASE"/>
    <property type="match status" value="1"/>
</dbReference>
<evidence type="ECO:0000313" key="7">
    <source>
        <dbReference type="EMBL" id="KLU67088.1"/>
    </source>
</evidence>
<evidence type="ECO:0000256" key="2">
    <source>
        <dbReference type="ARBA" id="ARBA00006962"/>
    </source>
</evidence>
<feature type="domain" description="Diacylglycerol glucosyltransferase N-terminal" evidence="6">
    <location>
        <begin position="17"/>
        <end position="182"/>
    </location>
</feature>
<accession>A0A0J1FVT0</accession>
<evidence type="ECO:0000256" key="1">
    <source>
        <dbReference type="ARBA" id="ARBA00004370"/>
    </source>
</evidence>
<dbReference type="AlphaFoldDB" id="A0A0J1FVT0"/>
<dbReference type="GO" id="GO:0016020">
    <property type="term" value="C:membrane"/>
    <property type="evidence" value="ECO:0007669"/>
    <property type="project" value="UniProtKB-SubCell"/>
</dbReference>
<comment type="similarity">
    <text evidence="2">Belongs to the glycosyltransferase 28 family.</text>
</comment>
<dbReference type="EC" id="2.4.1.-" evidence="7"/>
<evidence type="ECO:0000313" key="8">
    <source>
        <dbReference type="Proteomes" id="UP000036356"/>
    </source>
</evidence>
<dbReference type="GO" id="GO:0016758">
    <property type="term" value="F:hexosyltransferase activity"/>
    <property type="evidence" value="ECO:0007669"/>
    <property type="project" value="InterPro"/>
</dbReference>
<dbReference type="EMBL" id="LDZY01000003">
    <property type="protein sequence ID" value="KLU67088.1"/>
    <property type="molecule type" value="Genomic_DNA"/>
</dbReference>
<gene>
    <name evidence="7" type="primary">ugtP_1</name>
    <name evidence="7" type="ORF">DEAC_c10220</name>
</gene>
<evidence type="ECO:0000256" key="3">
    <source>
        <dbReference type="ARBA" id="ARBA00022676"/>
    </source>
</evidence>
<proteinExistence type="inferred from homology"/>
<reference evidence="7 8" key="1">
    <citation type="submission" date="2015-06" db="EMBL/GenBank/DDBJ databases">
        <title>Draft genome of the moderately acidophilic sulfate reducer Candidatus Desulfosporosinus acididurans strain M1.</title>
        <authorList>
            <person name="Poehlein A."/>
            <person name="Petzsch P."/>
            <person name="Johnson B.D."/>
            <person name="Schloemann M."/>
            <person name="Daniel R."/>
            <person name="Muehling M."/>
        </authorList>
    </citation>
    <scope>NUCLEOTIDE SEQUENCE [LARGE SCALE GENOMIC DNA]</scope>
    <source>
        <strain evidence="7 8">M1</strain>
    </source>
</reference>
<dbReference type="STRING" id="476652.DEAC_c10220"/>
<keyword evidence="3 7" id="KW-0328">Glycosyltransferase</keyword>
<organism evidence="7 8">
    <name type="scientific">Desulfosporosinus acididurans</name>
    <dbReference type="NCBI Taxonomy" id="476652"/>
    <lineage>
        <taxon>Bacteria</taxon>
        <taxon>Bacillati</taxon>
        <taxon>Bacillota</taxon>
        <taxon>Clostridia</taxon>
        <taxon>Eubacteriales</taxon>
        <taxon>Desulfitobacteriaceae</taxon>
        <taxon>Desulfosporosinus</taxon>
    </lineage>
</organism>
<dbReference type="Gene3D" id="3.40.50.2000">
    <property type="entry name" value="Glycogen Phosphorylase B"/>
    <property type="match status" value="1"/>
</dbReference>
<dbReference type="InterPro" id="IPR050519">
    <property type="entry name" value="Glycosyltransf_28_UgtP"/>
</dbReference>
<dbReference type="SUPFAM" id="SSF53756">
    <property type="entry name" value="UDP-Glycosyltransferase/glycogen phosphorylase"/>
    <property type="match status" value="1"/>
</dbReference>
<feature type="domain" description="Glycosyl transferase family 28 C-terminal" evidence="5">
    <location>
        <begin position="227"/>
        <end position="353"/>
    </location>
</feature>
<evidence type="ECO:0000259" key="5">
    <source>
        <dbReference type="Pfam" id="PF04101"/>
    </source>
</evidence>
<evidence type="ECO:0000259" key="6">
    <source>
        <dbReference type="Pfam" id="PF06925"/>
    </source>
</evidence>
<keyword evidence="4 7" id="KW-0808">Transferase</keyword>
<dbReference type="InterPro" id="IPR009695">
    <property type="entry name" value="Diacylglyc_glucosyltr_N"/>
</dbReference>
<dbReference type="Pfam" id="PF04101">
    <property type="entry name" value="Glyco_tran_28_C"/>
    <property type="match status" value="1"/>
</dbReference>
<comment type="caution">
    <text evidence="7">The sequence shown here is derived from an EMBL/GenBank/DDBJ whole genome shotgun (WGS) entry which is preliminary data.</text>
</comment>